<protein>
    <submittedName>
        <fullName evidence="5">AraC-like DNA-binding protein</fullName>
    </submittedName>
</protein>
<evidence type="ECO:0000256" key="2">
    <source>
        <dbReference type="ARBA" id="ARBA00023125"/>
    </source>
</evidence>
<reference evidence="5 6" key="1">
    <citation type="submission" date="2024-06" db="EMBL/GenBank/DDBJ databases">
        <title>Genomic Encyclopedia of Type Strains, Phase IV (KMG-IV): sequencing the most valuable type-strain genomes for metagenomic binning, comparative biology and taxonomic classification.</title>
        <authorList>
            <person name="Goeker M."/>
        </authorList>
    </citation>
    <scope>NUCLEOTIDE SEQUENCE [LARGE SCALE GENOMIC DNA]</scope>
    <source>
        <strain evidence="5 6">DSM 29780</strain>
    </source>
</reference>
<accession>A0ABV2IW92</accession>
<evidence type="ECO:0000256" key="3">
    <source>
        <dbReference type="ARBA" id="ARBA00023163"/>
    </source>
</evidence>
<dbReference type="Pfam" id="PF02311">
    <property type="entry name" value="AraC_binding"/>
    <property type="match status" value="1"/>
</dbReference>
<evidence type="ECO:0000256" key="1">
    <source>
        <dbReference type="ARBA" id="ARBA00023015"/>
    </source>
</evidence>
<dbReference type="PROSITE" id="PS01124">
    <property type="entry name" value="HTH_ARAC_FAMILY_2"/>
    <property type="match status" value="1"/>
</dbReference>
<keyword evidence="1" id="KW-0805">Transcription regulation</keyword>
<keyword evidence="6" id="KW-1185">Reference proteome</keyword>
<dbReference type="SUPFAM" id="SSF46689">
    <property type="entry name" value="Homeodomain-like"/>
    <property type="match status" value="2"/>
</dbReference>
<dbReference type="InterPro" id="IPR050204">
    <property type="entry name" value="AraC_XylS_family_regulators"/>
</dbReference>
<evidence type="ECO:0000313" key="6">
    <source>
        <dbReference type="Proteomes" id="UP001549047"/>
    </source>
</evidence>
<keyword evidence="3" id="KW-0804">Transcription</keyword>
<dbReference type="RefSeq" id="WP_354554540.1">
    <property type="nucleotide sequence ID" value="NZ_JBEPMB010000001.1"/>
</dbReference>
<evidence type="ECO:0000313" key="5">
    <source>
        <dbReference type="EMBL" id="MET3611979.1"/>
    </source>
</evidence>
<dbReference type="EMBL" id="JBEPMB010000001">
    <property type="protein sequence ID" value="MET3611979.1"/>
    <property type="molecule type" value="Genomic_DNA"/>
</dbReference>
<gene>
    <name evidence="5" type="ORF">ABID16_000284</name>
</gene>
<name>A0ABV2IW92_9HYPH</name>
<dbReference type="Proteomes" id="UP001549047">
    <property type="component" value="Unassembled WGS sequence"/>
</dbReference>
<feature type="domain" description="HTH araC/xylS-type" evidence="4">
    <location>
        <begin position="170"/>
        <end position="267"/>
    </location>
</feature>
<sequence length="276" mass="29120">MADFAAHATGVEGLQAVSGRSAHCFPRHTHDDFGVGLVVSGGQVSASGRGQVEAGPGNVITVNPGEVHDGAPVRGEPRQWHMFYLTPNLIDEIGEGLNVGKATGLEFHHPVMADDEAARRFASAWRIIVANGGTASPRMAVEETILTCLHGLLGPGRDGRDAGLSSARIARLRAMIDDDVSREHSLQSLAAEAGLSRFQTVRAFSRATGLTPHAYLVERRIQTARRLILAGNPLADAAAAAGFCDQSHMTRVFSKRYGLTPAAAQGAARTAISSKT</sequence>
<dbReference type="SUPFAM" id="SSF51215">
    <property type="entry name" value="Regulatory protein AraC"/>
    <property type="match status" value="1"/>
</dbReference>
<dbReference type="PANTHER" id="PTHR46796">
    <property type="entry name" value="HTH-TYPE TRANSCRIPTIONAL ACTIVATOR RHAS-RELATED"/>
    <property type="match status" value="1"/>
</dbReference>
<dbReference type="InterPro" id="IPR003313">
    <property type="entry name" value="AraC-bd"/>
</dbReference>
<comment type="caution">
    <text evidence="5">The sequence shown here is derived from an EMBL/GenBank/DDBJ whole genome shotgun (WGS) entry which is preliminary data.</text>
</comment>
<proteinExistence type="predicted"/>
<organism evidence="5 6">
    <name type="scientific">Rhizobium aquaticum</name>
    <dbReference type="NCBI Taxonomy" id="1549636"/>
    <lineage>
        <taxon>Bacteria</taxon>
        <taxon>Pseudomonadati</taxon>
        <taxon>Pseudomonadota</taxon>
        <taxon>Alphaproteobacteria</taxon>
        <taxon>Hyphomicrobiales</taxon>
        <taxon>Rhizobiaceae</taxon>
        <taxon>Rhizobium/Agrobacterium group</taxon>
        <taxon>Rhizobium</taxon>
    </lineage>
</organism>
<dbReference type="InterPro" id="IPR018060">
    <property type="entry name" value="HTH_AraC"/>
</dbReference>
<dbReference type="SMART" id="SM00342">
    <property type="entry name" value="HTH_ARAC"/>
    <property type="match status" value="1"/>
</dbReference>
<evidence type="ECO:0000259" key="4">
    <source>
        <dbReference type="PROSITE" id="PS01124"/>
    </source>
</evidence>
<keyword evidence="2" id="KW-0238">DNA-binding</keyword>
<dbReference type="Gene3D" id="1.10.10.60">
    <property type="entry name" value="Homeodomain-like"/>
    <property type="match status" value="1"/>
</dbReference>
<dbReference type="InterPro" id="IPR009057">
    <property type="entry name" value="Homeodomain-like_sf"/>
</dbReference>
<dbReference type="Pfam" id="PF12833">
    <property type="entry name" value="HTH_18"/>
    <property type="match status" value="1"/>
</dbReference>
<dbReference type="InterPro" id="IPR037923">
    <property type="entry name" value="HTH-like"/>
</dbReference>
<dbReference type="PANTHER" id="PTHR46796:SF2">
    <property type="entry name" value="TRANSCRIPTIONAL REGULATORY PROTEIN"/>
    <property type="match status" value="1"/>
</dbReference>